<dbReference type="EMBL" id="CP036558">
    <property type="protein sequence ID" value="QBK62450.1"/>
    <property type="molecule type" value="Genomic_DNA"/>
</dbReference>
<geneLocation type="plasmid" evidence="3 5">
    <name>lp72</name>
</geneLocation>
<keyword evidence="3" id="KW-0614">Plasmid</keyword>
<dbReference type="AlphaFoldDB" id="A0AAP9CG77"/>
<sequence length="344" mass="39366">MRLKIRYLFMGLALSLVSCDLFFTDGIKGQSIALLDKVHSILDASKEAIRIELEDDFDEDDLDIDELESNSISQGNLINLNSSNYNTHTSQTQKTNSQAKTKKAHKEKLETKNKSGLEKKREESLNLWNVSDITEKTEKSNNLIKSSGYDDSALKSKIQAILNSVMQKIVQAEKIMQIQKQSIKDEHYIKMPNSKNPLIANINTNNTDAIKKLMEVLQLIENQEKTQPLSIKKIYTEASENYMKFTTETKSGESYYAPQTVTIAYSKSIQLINHIIDTIKNEDEYSGKYGYILFLINETKMTIDHLKYAIKNDDLIVKTNGAVKTYRLDNALWDLVSRYNESNY</sequence>
<evidence type="ECO:0000313" key="4">
    <source>
        <dbReference type="Proteomes" id="UP000230633"/>
    </source>
</evidence>
<dbReference type="Proteomes" id="UP000291995">
    <property type="component" value="Plasmid lp72"/>
</dbReference>
<evidence type="ECO:0000256" key="1">
    <source>
        <dbReference type="SAM" id="MobiDB-lite"/>
    </source>
</evidence>
<dbReference type="EMBL" id="CP024334">
    <property type="protein sequence ID" value="ATQ16469.1"/>
    <property type="molecule type" value="Genomic_DNA"/>
</dbReference>
<geneLocation type="plasmid" evidence="2 4">
    <name>pYekat-1-lp72</name>
</geneLocation>
<evidence type="ECO:0008006" key="6">
    <source>
        <dbReference type="Google" id="ProtNLM"/>
    </source>
</evidence>
<feature type="compositionally biased region" description="Polar residues" evidence="1">
    <location>
        <begin position="83"/>
        <end position="99"/>
    </location>
</feature>
<protein>
    <recommendedName>
        <fullName evidence="6">Lipoprotein</fullName>
    </recommendedName>
</protein>
<evidence type="ECO:0000313" key="5">
    <source>
        <dbReference type="Proteomes" id="UP000291995"/>
    </source>
</evidence>
<accession>A0AAP9CG77</accession>
<dbReference type="Proteomes" id="UP000230633">
    <property type="component" value="Plasmid pYekat-1-lp72"/>
</dbReference>
<feature type="region of interest" description="Disordered" evidence="1">
    <location>
        <begin position="83"/>
        <end position="120"/>
    </location>
</feature>
<organism evidence="3 5">
    <name type="scientific">Borrelia miyamotoi</name>
    <dbReference type="NCBI Taxonomy" id="47466"/>
    <lineage>
        <taxon>Bacteria</taxon>
        <taxon>Pseudomonadati</taxon>
        <taxon>Spirochaetota</taxon>
        <taxon>Spirochaetia</taxon>
        <taxon>Spirochaetales</taxon>
        <taxon>Borreliaceae</taxon>
        <taxon>Borrelia</taxon>
    </lineage>
</organism>
<gene>
    <name evidence="2" type="ORF">CNO13_04615</name>
    <name evidence="3" type="ORF">EZU67_04585</name>
</gene>
<reference evidence="3" key="2">
    <citation type="submission" date="2022-12" db="EMBL/GenBank/DDBJ databases">
        <title>Whole genome sequencing of Borrelia miyamotoi strains isolated at the Russian territory.</title>
        <authorList>
            <person name="Kuleshov K.V."/>
            <person name="Platonov A.E."/>
            <person name="Goptar I.A."/>
            <person name="Shipulin G.A."/>
            <person name="Markelov M.L."/>
            <person name="Koetsveld J."/>
            <person name="Kolyasnikova N.M."/>
            <person name="Sarksyan D.S."/>
            <person name="Toporkova M.G."/>
            <person name="Hovius J.W."/>
        </authorList>
    </citation>
    <scope>NUCLEOTIDE SEQUENCE</scope>
    <source>
        <strain evidence="2">Yekat-1</strain>
        <strain evidence="3">Yekat-76</strain>
        <plasmid evidence="3">lp72</plasmid>
        <plasmid evidence="2">pYekat-1-lp72</plasmid>
    </source>
</reference>
<reference evidence="5" key="1">
    <citation type="submission" date="2019-03" db="EMBL/GenBank/DDBJ databases">
        <title>Whole genome sequencing of Borrelia miyamotoi strains isolated at the Russian territory.</title>
        <authorList>
            <person name="Kuleshov K.V."/>
            <person name="Platonov A.E."/>
            <person name="Goptar I.A."/>
            <person name="Shipulin G.A."/>
            <person name="Markelov M.L."/>
            <person name="Koetsveld J."/>
            <person name="Kolyasnikova N.M."/>
            <person name="Sarksyan D.S."/>
            <person name="Toporkova M.G."/>
            <person name="Hovius J.W."/>
        </authorList>
    </citation>
    <scope>NUCLEOTIDE SEQUENCE [LARGE SCALE GENOMIC DNA]</scope>
    <source>
        <strain evidence="4">Yekat-1</strain>
        <strain evidence="5">Yekat-76</strain>
        <plasmid evidence="5">lp72</plasmid>
        <plasmid evidence="4">pYekat-1-lp72</plasmid>
    </source>
</reference>
<keyword evidence="4" id="KW-1185">Reference proteome</keyword>
<proteinExistence type="predicted"/>
<dbReference type="PROSITE" id="PS51257">
    <property type="entry name" value="PROKAR_LIPOPROTEIN"/>
    <property type="match status" value="1"/>
</dbReference>
<evidence type="ECO:0000313" key="3">
    <source>
        <dbReference type="EMBL" id="QBK62450.1"/>
    </source>
</evidence>
<dbReference type="RefSeq" id="WP_099498339.1">
    <property type="nucleotide sequence ID" value="NZ_CP024206.2"/>
</dbReference>
<name>A0AAP9CG77_9SPIR</name>
<evidence type="ECO:0000313" key="2">
    <source>
        <dbReference type="EMBL" id="ATQ16469.1"/>
    </source>
</evidence>
<feature type="compositionally biased region" description="Basic and acidic residues" evidence="1">
    <location>
        <begin position="107"/>
        <end position="120"/>
    </location>
</feature>